<protein>
    <submittedName>
        <fullName evidence="2">Transglycosylase SLT domain-containing protein</fullName>
    </submittedName>
</protein>
<dbReference type="InterPro" id="IPR023346">
    <property type="entry name" value="Lysozyme-like_dom_sf"/>
</dbReference>
<dbReference type="RefSeq" id="WP_161073202.1">
    <property type="nucleotide sequence ID" value="NZ_WWCU01000017.1"/>
</dbReference>
<keyword evidence="3" id="KW-1185">Reference proteome</keyword>
<evidence type="ECO:0000313" key="3">
    <source>
        <dbReference type="Proteomes" id="UP000450676"/>
    </source>
</evidence>
<dbReference type="AlphaFoldDB" id="A0A7X4HDE5"/>
<dbReference type="Pfam" id="PF01464">
    <property type="entry name" value="SLT"/>
    <property type="match status" value="1"/>
</dbReference>
<organism evidence="2 3">
    <name type="scientific">Pseudoduganella aquatica</name>
    <dbReference type="NCBI Taxonomy" id="2660641"/>
    <lineage>
        <taxon>Bacteria</taxon>
        <taxon>Pseudomonadati</taxon>
        <taxon>Pseudomonadota</taxon>
        <taxon>Betaproteobacteria</taxon>
        <taxon>Burkholderiales</taxon>
        <taxon>Oxalobacteraceae</taxon>
        <taxon>Telluria group</taxon>
        <taxon>Pseudoduganella</taxon>
    </lineage>
</organism>
<accession>A0A7X4HDE5</accession>
<dbReference type="InterPro" id="IPR008258">
    <property type="entry name" value="Transglycosylase_SLT_dom_1"/>
</dbReference>
<evidence type="ECO:0000313" key="2">
    <source>
        <dbReference type="EMBL" id="MYN08899.1"/>
    </source>
</evidence>
<evidence type="ECO:0000259" key="1">
    <source>
        <dbReference type="Pfam" id="PF01464"/>
    </source>
</evidence>
<dbReference type="Proteomes" id="UP000450676">
    <property type="component" value="Unassembled WGS sequence"/>
</dbReference>
<proteinExistence type="predicted"/>
<dbReference type="SUPFAM" id="SSF53955">
    <property type="entry name" value="Lysozyme-like"/>
    <property type="match status" value="1"/>
</dbReference>
<reference evidence="2 3" key="1">
    <citation type="submission" date="2019-12" db="EMBL/GenBank/DDBJ databases">
        <title>Novel species isolated from a subtropical stream in China.</title>
        <authorList>
            <person name="Lu H."/>
        </authorList>
    </citation>
    <scope>NUCLEOTIDE SEQUENCE [LARGE SCALE GENOMIC DNA]</scope>
    <source>
        <strain evidence="2 3">FT127W</strain>
    </source>
</reference>
<comment type="caution">
    <text evidence="2">The sequence shown here is derived from an EMBL/GenBank/DDBJ whole genome shotgun (WGS) entry which is preliminary data.</text>
</comment>
<feature type="domain" description="Transglycosylase SLT" evidence="1">
    <location>
        <begin position="16"/>
        <end position="113"/>
    </location>
</feature>
<name>A0A7X4HDE5_9BURK</name>
<gene>
    <name evidence="2" type="ORF">GTP77_16335</name>
</gene>
<dbReference type="CDD" id="cd13400">
    <property type="entry name" value="LT_IagB-like"/>
    <property type="match status" value="1"/>
</dbReference>
<dbReference type="EMBL" id="WWCU01000017">
    <property type="protein sequence ID" value="MYN08899.1"/>
    <property type="molecule type" value="Genomic_DNA"/>
</dbReference>
<sequence>MPPADFPPQLHDSVSCSIAAAARYGIPANIMLAVAESEAGSPGLWVKNRNGTSDVGSMQFNTAYLATLGKYGITPQAVAAPGCYAYELAAWRLRRHIQKDQGDLWTKAANYHSRTPIHNVRYRQALITKSARWAERLERCTAGSCGYVPTQRLTSFATPGHSAQLPQQTVARPGYVPRAIVAIPAR</sequence>